<dbReference type="Proteomes" id="UP000887565">
    <property type="component" value="Unplaced"/>
</dbReference>
<dbReference type="AlphaFoldDB" id="A0A915HS04"/>
<protein>
    <submittedName>
        <fullName evidence="2">Uncharacterized protein</fullName>
    </submittedName>
</protein>
<evidence type="ECO:0000313" key="2">
    <source>
        <dbReference type="WBParaSite" id="nRc.2.0.1.t04306-RA"/>
    </source>
</evidence>
<reference evidence="2" key="1">
    <citation type="submission" date="2022-11" db="UniProtKB">
        <authorList>
            <consortium name="WormBaseParasite"/>
        </authorList>
    </citation>
    <scope>IDENTIFICATION</scope>
</reference>
<keyword evidence="1" id="KW-1185">Reference proteome</keyword>
<evidence type="ECO:0000313" key="1">
    <source>
        <dbReference type="Proteomes" id="UP000887565"/>
    </source>
</evidence>
<name>A0A915HS04_ROMCU</name>
<sequence>MLVEGLDWIGYSGAFHIDYCWWIWWMNNMVGALDEGRQEFGPGIVLSACVSSTHAYPVN</sequence>
<organism evidence="1 2">
    <name type="scientific">Romanomermis culicivorax</name>
    <name type="common">Nematode worm</name>
    <dbReference type="NCBI Taxonomy" id="13658"/>
    <lineage>
        <taxon>Eukaryota</taxon>
        <taxon>Metazoa</taxon>
        <taxon>Ecdysozoa</taxon>
        <taxon>Nematoda</taxon>
        <taxon>Enoplea</taxon>
        <taxon>Dorylaimia</taxon>
        <taxon>Mermithida</taxon>
        <taxon>Mermithoidea</taxon>
        <taxon>Mermithidae</taxon>
        <taxon>Romanomermis</taxon>
    </lineage>
</organism>
<dbReference type="WBParaSite" id="nRc.2.0.1.t04306-RA">
    <property type="protein sequence ID" value="nRc.2.0.1.t04306-RA"/>
    <property type="gene ID" value="nRc.2.0.1.g04306"/>
</dbReference>
<proteinExistence type="predicted"/>
<accession>A0A915HS04</accession>